<keyword evidence="3 5" id="KW-1133">Transmembrane helix</keyword>
<reference evidence="6" key="1">
    <citation type="submission" date="2016-10" db="EMBL/GenBank/DDBJ databases">
        <authorList>
            <person name="de Groot N.N."/>
        </authorList>
    </citation>
    <scope>NUCLEOTIDE SEQUENCE</scope>
</reference>
<dbReference type="GO" id="GO:0015108">
    <property type="term" value="F:chloride transmembrane transporter activity"/>
    <property type="evidence" value="ECO:0007669"/>
    <property type="project" value="InterPro"/>
</dbReference>
<proteinExistence type="predicted"/>
<feature type="transmembrane region" description="Helical" evidence="5">
    <location>
        <begin position="53"/>
        <end position="70"/>
    </location>
</feature>
<dbReference type="PANTHER" id="PTHR43427">
    <property type="entry name" value="CHLORIDE CHANNEL PROTEIN CLC-E"/>
    <property type="match status" value="1"/>
</dbReference>
<accession>A0A1W1BX69</accession>
<dbReference type="GO" id="GO:0016020">
    <property type="term" value="C:membrane"/>
    <property type="evidence" value="ECO:0007669"/>
    <property type="project" value="UniProtKB-SubCell"/>
</dbReference>
<evidence type="ECO:0000256" key="3">
    <source>
        <dbReference type="ARBA" id="ARBA00022989"/>
    </source>
</evidence>
<evidence type="ECO:0000256" key="2">
    <source>
        <dbReference type="ARBA" id="ARBA00022692"/>
    </source>
</evidence>
<sequence>MIRKHFTEQTAIFFSVAKWVFLSSVVGVIIGAVVTLFLNILEYSEDSRSLLPFHYYYILPFALVLTVWLVKTFAPSAEGHGTEKVISAVHKSDGKIDISVIPVKLLATVVSIFAGASVGKEGPGAQIGAGVASALSDLFKFSKQDRKKLVICGISAGFATVFGTPVAGAIFGVEVLIIGVILYDVLLPSFIAGFAAFTTAQLLGIQYTYYNLHFYQNISLDMTLILKVVLAAVFFGIVSDIVITAVSSTEKMIKKIKLNSYMKAFIGGTLIVILTLIFGEEYIGLGLETIHNTITPDPLYAVDVHWYTFILKTLFTSLSLGAGGSGGIITPIFYIGATSGHAFGSIVSPEHLVLFSALGFVSVLSATTNTPIASTIMAVELFGIDIAHYAAIAAVISFLLSGHRSIFSSQILAMKKSEMLSVKIGEEVENISTSLEDNEMNKINRLKDRLHIKREILKQRKRPKKD</sequence>
<keyword evidence="2 5" id="KW-0812">Transmembrane</keyword>
<feature type="transmembrane region" description="Helical" evidence="5">
    <location>
        <begin position="12"/>
        <end position="41"/>
    </location>
</feature>
<evidence type="ECO:0000256" key="5">
    <source>
        <dbReference type="SAM" id="Phobius"/>
    </source>
</evidence>
<feature type="transmembrane region" description="Helical" evidence="5">
    <location>
        <begin position="306"/>
        <end position="334"/>
    </location>
</feature>
<feature type="transmembrane region" description="Helical" evidence="5">
    <location>
        <begin position="386"/>
        <end position="407"/>
    </location>
</feature>
<evidence type="ECO:0000313" key="6">
    <source>
        <dbReference type="EMBL" id="SFV58126.1"/>
    </source>
</evidence>
<feature type="transmembrane region" description="Helical" evidence="5">
    <location>
        <begin position="258"/>
        <end position="278"/>
    </location>
</feature>
<organism evidence="6">
    <name type="scientific">hydrothermal vent metagenome</name>
    <dbReference type="NCBI Taxonomy" id="652676"/>
    <lineage>
        <taxon>unclassified sequences</taxon>
        <taxon>metagenomes</taxon>
        <taxon>ecological metagenomes</taxon>
    </lineage>
</organism>
<evidence type="ECO:0000256" key="4">
    <source>
        <dbReference type="ARBA" id="ARBA00023136"/>
    </source>
</evidence>
<keyword evidence="4 5" id="KW-0472">Membrane</keyword>
<dbReference type="InterPro" id="IPR014743">
    <property type="entry name" value="Cl-channel_core"/>
</dbReference>
<dbReference type="SUPFAM" id="SSF81340">
    <property type="entry name" value="Clc chloride channel"/>
    <property type="match status" value="1"/>
</dbReference>
<evidence type="ECO:0000256" key="1">
    <source>
        <dbReference type="ARBA" id="ARBA00004141"/>
    </source>
</evidence>
<dbReference type="Gene3D" id="1.10.3080.10">
    <property type="entry name" value="Clc chloride channel"/>
    <property type="match status" value="1"/>
</dbReference>
<comment type="subcellular location">
    <subcellularLocation>
        <location evidence="1">Membrane</location>
        <topology evidence="1">Multi-pass membrane protein</topology>
    </subcellularLocation>
</comment>
<dbReference type="InterPro" id="IPR001807">
    <property type="entry name" value="ClC"/>
</dbReference>
<dbReference type="PRINTS" id="PR00762">
    <property type="entry name" value="CLCHANNEL"/>
</dbReference>
<protein>
    <submittedName>
        <fullName evidence="6">Chloride channel protein</fullName>
    </submittedName>
</protein>
<dbReference type="Pfam" id="PF00654">
    <property type="entry name" value="Voltage_CLC"/>
    <property type="match status" value="1"/>
</dbReference>
<gene>
    <name evidence="6" type="ORF">MNB_SV-8-1262</name>
</gene>
<feature type="transmembrane region" description="Helical" evidence="5">
    <location>
        <begin position="346"/>
        <end position="366"/>
    </location>
</feature>
<dbReference type="AlphaFoldDB" id="A0A1W1BX69"/>
<dbReference type="InterPro" id="IPR050368">
    <property type="entry name" value="ClC-type_chloride_channel"/>
</dbReference>
<name>A0A1W1BX69_9ZZZZ</name>
<feature type="transmembrane region" description="Helical" evidence="5">
    <location>
        <begin position="149"/>
        <end position="182"/>
    </location>
</feature>
<feature type="transmembrane region" description="Helical" evidence="5">
    <location>
        <begin position="224"/>
        <end position="246"/>
    </location>
</feature>
<dbReference type="EMBL" id="FPHD01000048">
    <property type="protein sequence ID" value="SFV58126.1"/>
    <property type="molecule type" value="Genomic_DNA"/>
</dbReference>
<dbReference type="PANTHER" id="PTHR43427:SF12">
    <property type="entry name" value="CHLORIDE TRANSPORTER"/>
    <property type="match status" value="1"/>
</dbReference>